<dbReference type="PROSITE" id="PS50097">
    <property type="entry name" value="BTB"/>
    <property type="match status" value="1"/>
</dbReference>
<feature type="region of interest" description="Disordered" evidence="1">
    <location>
        <begin position="253"/>
        <end position="272"/>
    </location>
</feature>
<evidence type="ECO:0000256" key="1">
    <source>
        <dbReference type="SAM" id="MobiDB-lite"/>
    </source>
</evidence>
<dbReference type="KEGG" id="ffu:CLAFUR5_14243"/>
<accession>A0A9Q8UWE8</accession>
<dbReference type="RefSeq" id="XP_047769289.1">
    <property type="nucleotide sequence ID" value="XM_047913391.1"/>
</dbReference>
<dbReference type="AlphaFoldDB" id="A0A9Q8UWE8"/>
<dbReference type="InterPro" id="IPR011333">
    <property type="entry name" value="SKP1/BTB/POZ_sf"/>
</dbReference>
<name>A0A9Q8UWE8_PASFU</name>
<dbReference type="CDD" id="cd18186">
    <property type="entry name" value="BTB_POZ_ZBTB_KLHL-like"/>
    <property type="match status" value="1"/>
</dbReference>
<protein>
    <recommendedName>
        <fullName evidence="2">BTB domain-containing protein</fullName>
    </recommendedName>
</protein>
<feature type="compositionally biased region" description="Basic and acidic residues" evidence="1">
    <location>
        <begin position="37"/>
        <end position="53"/>
    </location>
</feature>
<dbReference type="Gene3D" id="3.30.710.10">
    <property type="entry name" value="Potassium Channel Kv1.1, Chain A"/>
    <property type="match status" value="1"/>
</dbReference>
<dbReference type="Pfam" id="PF00651">
    <property type="entry name" value="BTB"/>
    <property type="match status" value="1"/>
</dbReference>
<gene>
    <name evidence="3" type="ORF">CLAFUR5_14243</name>
</gene>
<dbReference type="Proteomes" id="UP000756132">
    <property type="component" value="Chromosome 13"/>
</dbReference>
<proteinExistence type="predicted"/>
<dbReference type="OrthoDB" id="194443at2759"/>
<evidence type="ECO:0000313" key="4">
    <source>
        <dbReference type="Proteomes" id="UP000756132"/>
    </source>
</evidence>
<sequence>MQSFPNLQKTSLQHFRLTHTPILTSSSQDNMAGANDAAKRKRDDTGHREHRDRLTKLARMTVQDALKVTVGSADPENEKTFLVNKDMICAQSPYFKKACDAAQKVESELIFQLPDHKAAHFETYIDWVYTKPAQATPNFILRSSIGNPWGVGGLVKLWVLTNHMEDVEFKNLTMRLLVNMPLENKIWLARSPRMLQQIVANTETSSPLRLWLLDDVEARYSLEANTGLDQFVQHWPQVMVSELLKRFAARARAGATGGPPAPTDPTKYFEKA</sequence>
<dbReference type="SUPFAM" id="SSF54695">
    <property type="entry name" value="POZ domain"/>
    <property type="match status" value="1"/>
</dbReference>
<feature type="domain" description="BTB" evidence="2">
    <location>
        <begin position="64"/>
        <end position="137"/>
    </location>
</feature>
<feature type="compositionally biased region" description="Polar residues" evidence="1">
    <location>
        <begin position="21"/>
        <end position="30"/>
    </location>
</feature>
<reference evidence="3" key="2">
    <citation type="journal article" date="2022" name="Microb. Genom.">
        <title>A chromosome-scale genome assembly of the tomato pathogen Cladosporium fulvum reveals a compartmentalized genome architecture and the presence of a dispensable chromosome.</title>
        <authorList>
            <person name="Zaccaron A.Z."/>
            <person name="Chen L.H."/>
            <person name="Samaras A."/>
            <person name="Stergiopoulos I."/>
        </authorList>
    </citation>
    <scope>NUCLEOTIDE SEQUENCE</scope>
    <source>
        <strain evidence="3">Race5_Kim</strain>
    </source>
</reference>
<dbReference type="EMBL" id="CP090175">
    <property type="protein sequence ID" value="UJO24923.1"/>
    <property type="molecule type" value="Genomic_DNA"/>
</dbReference>
<dbReference type="InterPro" id="IPR000210">
    <property type="entry name" value="BTB/POZ_dom"/>
</dbReference>
<dbReference type="GeneID" id="71994121"/>
<evidence type="ECO:0000259" key="2">
    <source>
        <dbReference type="PROSITE" id="PS50097"/>
    </source>
</evidence>
<reference evidence="3" key="1">
    <citation type="submission" date="2021-12" db="EMBL/GenBank/DDBJ databases">
        <authorList>
            <person name="Zaccaron A."/>
            <person name="Stergiopoulos I."/>
        </authorList>
    </citation>
    <scope>NUCLEOTIDE SEQUENCE</scope>
    <source>
        <strain evidence="3">Race5_Kim</strain>
    </source>
</reference>
<evidence type="ECO:0000313" key="3">
    <source>
        <dbReference type="EMBL" id="UJO24923.1"/>
    </source>
</evidence>
<organism evidence="3 4">
    <name type="scientific">Passalora fulva</name>
    <name type="common">Tomato leaf mold</name>
    <name type="synonym">Cladosporium fulvum</name>
    <dbReference type="NCBI Taxonomy" id="5499"/>
    <lineage>
        <taxon>Eukaryota</taxon>
        <taxon>Fungi</taxon>
        <taxon>Dikarya</taxon>
        <taxon>Ascomycota</taxon>
        <taxon>Pezizomycotina</taxon>
        <taxon>Dothideomycetes</taxon>
        <taxon>Dothideomycetidae</taxon>
        <taxon>Mycosphaerellales</taxon>
        <taxon>Mycosphaerellaceae</taxon>
        <taxon>Fulvia</taxon>
    </lineage>
</organism>
<feature type="region of interest" description="Disordered" evidence="1">
    <location>
        <begin position="20"/>
        <end position="53"/>
    </location>
</feature>
<keyword evidence="4" id="KW-1185">Reference proteome</keyword>